<dbReference type="InterPro" id="IPR005844">
    <property type="entry name" value="A-D-PHexomutase_a/b/a-I"/>
</dbReference>
<evidence type="ECO:0000256" key="2">
    <source>
        <dbReference type="ARBA" id="ARBA00004865"/>
    </source>
</evidence>
<proteinExistence type="inferred from homology"/>
<feature type="binding site" evidence="15">
    <location>
        <position position="306"/>
    </location>
    <ligand>
        <name>Mg(2+)</name>
        <dbReference type="ChEBI" id="CHEBI:18420"/>
    </ligand>
</feature>
<reference evidence="20 21" key="1">
    <citation type="submission" date="2015-12" db="EMBL/GenBank/DDBJ databases">
        <title>Draft genome sequence of Moniliophthora roreri, the causal agent of frosty pod rot of cacao.</title>
        <authorList>
            <person name="Aime M.C."/>
            <person name="Diaz-Valderrama J.R."/>
            <person name="Kijpornyongpan T."/>
            <person name="Phillips-Mora W."/>
        </authorList>
    </citation>
    <scope>NUCLEOTIDE SEQUENCE [LARGE SCALE GENOMIC DNA]</scope>
    <source>
        <strain evidence="20 21">MCA 2952</strain>
    </source>
</reference>
<evidence type="ECO:0000256" key="10">
    <source>
        <dbReference type="ARBA" id="ARBA00031926"/>
    </source>
</evidence>
<evidence type="ECO:0000256" key="15">
    <source>
        <dbReference type="PIRSR" id="PIRSR016408-3"/>
    </source>
</evidence>
<comment type="cofactor">
    <cofactor evidence="12 15">
        <name>Mg(2+)</name>
        <dbReference type="ChEBI" id="CHEBI:18420"/>
    </cofactor>
    <text evidence="12 15">Binds 1 Mg(2+) ion per subunit.</text>
</comment>
<comment type="similarity">
    <text evidence="3 12">Belongs to the phosphohexose mutase family.</text>
</comment>
<dbReference type="eggNOG" id="KOG2537">
    <property type="taxonomic scope" value="Eukaryota"/>
</dbReference>
<evidence type="ECO:0000256" key="11">
    <source>
        <dbReference type="ARBA" id="ARBA00032065"/>
    </source>
</evidence>
<dbReference type="InterPro" id="IPR049022">
    <property type="entry name" value="AMG1_III"/>
</dbReference>
<feature type="binding site" evidence="15">
    <location>
        <position position="308"/>
    </location>
    <ligand>
        <name>Mg(2+)</name>
        <dbReference type="ChEBI" id="CHEBI:18420"/>
    </ligand>
</feature>
<evidence type="ECO:0000256" key="13">
    <source>
        <dbReference type="PIRSR" id="PIRSR016408-1"/>
    </source>
</evidence>
<gene>
    <name evidence="20" type="ORF">WG66_15802</name>
</gene>
<dbReference type="Pfam" id="PF02878">
    <property type="entry name" value="PGM_PMM_I"/>
    <property type="match status" value="1"/>
</dbReference>
<feature type="domain" description="Phosphoacetylglucosamine mutase AMG1" evidence="18">
    <location>
        <begin position="325"/>
        <end position="462"/>
    </location>
</feature>
<feature type="binding site" description="via phosphate group" evidence="15">
    <location>
        <position position="70"/>
    </location>
    <ligand>
        <name>Mg(2+)</name>
        <dbReference type="ChEBI" id="CHEBI:18420"/>
    </ligand>
</feature>
<dbReference type="FunFam" id="3.30.310.50:FF:000003">
    <property type="entry name" value="Phosphoacetylglucosamine mutase"/>
    <property type="match status" value="1"/>
</dbReference>
<dbReference type="Pfam" id="PF21405">
    <property type="entry name" value="AMG1_II"/>
    <property type="match status" value="1"/>
</dbReference>
<comment type="catalytic activity">
    <reaction evidence="1 12">
        <text>N-acetyl-alpha-D-glucosamine 1-phosphate = N-acetyl-D-glucosamine 6-phosphate</text>
        <dbReference type="Rhea" id="RHEA:23804"/>
        <dbReference type="ChEBI" id="CHEBI:57513"/>
        <dbReference type="ChEBI" id="CHEBI:57776"/>
        <dbReference type="EC" id="5.4.2.3"/>
    </reaction>
</comment>
<feature type="domain" description="Alpha-D-phosphohexomutase alpha/beta/alpha" evidence="17">
    <location>
        <begin position="127"/>
        <end position="198"/>
    </location>
</feature>
<dbReference type="Gene3D" id="3.30.310.50">
    <property type="entry name" value="Alpha-D-phosphohexomutase, C-terminal domain"/>
    <property type="match status" value="1"/>
</dbReference>
<dbReference type="SUPFAM" id="SSF53738">
    <property type="entry name" value="Phosphoglucomutase, first 3 domains"/>
    <property type="match status" value="2"/>
</dbReference>
<dbReference type="PANTHER" id="PTHR45955:SF1">
    <property type="entry name" value="PHOSPHOACETYLGLUCOSAMINE MUTASE"/>
    <property type="match status" value="1"/>
</dbReference>
<keyword evidence="9" id="KW-0119">Carbohydrate metabolism</keyword>
<name>A0A0W0F614_MONRR</name>
<keyword evidence="6 12" id="KW-0479">Metal-binding</keyword>
<keyword evidence="7 12" id="KW-0460">Magnesium</keyword>
<evidence type="ECO:0000256" key="4">
    <source>
        <dbReference type="ARBA" id="ARBA00012731"/>
    </source>
</evidence>
<dbReference type="Proteomes" id="UP000054988">
    <property type="component" value="Unassembled WGS sequence"/>
</dbReference>
<feature type="active site" description="Phosphoserine intermediate" evidence="13">
    <location>
        <position position="70"/>
    </location>
</feature>
<dbReference type="CDD" id="cd03086">
    <property type="entry name" value="PGM3"/>
    <property type="match status" value="1"/>
</dbReference>
<dbReference type="InterPro" id="IPR016066">
    <property type="entry name" value="A-D-PHexomutase_CS"/>
</dbReference>
<dbReference type="GO" id="GO:0005975">
    <property type="term" value="P:carbohydrate metabolic process"/>
    <property type="evidence" value="ECO:0007669"/>
    <property type="project" value="InterPro"/>
</dbReference>
<evidence type="ECO:0000259" key="18">
    <source>
        <dbReference type="Pfam" id="PF21404"/>
    </source>
</evidence>
<dbReference type="SUPFAM" id="SSF55957">
    <property type="entry name" value="Phosphoglucomutase, C-terminal domain"/>
    <property type="match status" value="1"/>
</dbReference>
<evidence type="ECO:0000256" key="5">
    <source>
        <dbReference type="ARBA" id="ARBA00022553"/>
    </source>
</evidence>
<feature type="binding site" evidence="14">
    <location>
        <begin position="523"/>
        <end position="527"/>
    </location>
    <ligand>
        <name>substrate</name>
    </ligand>
</feature>
<evidence type="ECO:0000259" key="16">
    <source>
        <dbReference type="Pfam" id="PF00408"/>
    </source>
</evidence>
<evidence type="ECO:0000259" key="17">
    <source>
        <dbReference type="Pfam" id="PF02878"/>
    </source>
</evidence>
<comment type="caution">
    <text evidence="20">The sequence shown here is derived from an EMBL/GenBank/DDBJ whole genome shotgun (WGS) entry which is preliminary data.</text>
</comment>
<dbReference type="AlphaFoldDB" id="A0A0W0F614"/>
<dbReference type="UniPathway" id="UPA00113">
    <property type="reaction ID" value="UER00530"/>
</dbReference>
<dbReference type="Gene3D" id="3.40.120.10">
    <property type="entry name" value="Alpha-D-Glucose-1,6-Bisphosphate, subunit A, domain 3"/>
    <property type="match status" value="3"/>
</dbReference>
<keyword evidence="5" id="KW-0597">Phosphoprotein</keyword>
<evidence type="ECO:0000256" key="6">
    <source>
        <dbReference type="ARBA" id="ARBA00022723"/>
    </source>
</evidence>
<evidence type="ECO:0000313" key="21">
    <source>
        <dbReference type="Proteomes" id="UP000054988"/>
    </source>
</evidence>
<organism evidence="20 21">
    <name type="scientific">Moniliophthora roreri</name>
    <name type="common">Frosty pod rot fungus</name>
    <name type="synonym">Monilia roreri</name>
    <dbReference type="NCBI Taxonomy" id="221103"/>
    <lineage>
        <taxon>Eukaryota</taxon>
        <taxon>Fungi</taxon>
        <taxon>Dikarya</taxon>
        <taxon>Basidiomycota</taxon>
        <taxon>Agaricomycotina</taxon>
        <taxon>Agaricomycetes</taxon>
        <taxon>Agaricomycetidae</taxon>
        <taxon>Agaricales</taxon>
        <taxon>Marasmiineae</taxon>
        <taxon>Marasmiaceae</taxon>
        <taxon>Moniliophthora</taxon>
    </lineage>
</organism>
<dbReference type="EMBL" id="LATX01002303">
    <property type="protein sequence ID" value="KTB31618.1"/>
    <property type="molecule type" value="Genomic_DNA"/>
</dbReference>
<evidence type="ECO:0000256" key="14">
    <source>
        <dbReference type="PIRSR" id="PIRSR016408-2"/>
    </source>
</evidence>
<protein>
    <recommendedName>
        <fullName evidence="4 12">Phosphoacetylglucosamine mutase</fullName>
        <shortName evidence="12">PAGM</shortName>
        <ecNumber evidence="4 12">5.4.2.3</ecNumber>
    </recommendedName>
    <alternativeName>
        <fullName evidence="11 12">Acetylglucosamine phosphomutase</fullName>
    </alternativeName>
    <alternativeName>
        <fullName evidence="10 12">N-acetylglucosamine-phosphate mutase</fullName>
    </alternativeName>
</protein>
<evidence type="ECO:0000256" key="12">
    <source>
        <dbReference type="PIRNR" id="PIRNR016408"/>
    </source>
</evidence>
<dbReference type="Pfam" id="PF00408">
    <property type="entry name" value="PGM_PMM_IV"/>
    <property type="match status" value="1"/>
</dbReference>
<evidence type="ECO:0000256" key="8">
    <source>
        <dbReference type="ARBA" id="ARBA00023235"/>
    </source>
</evidence>
<dbReference type="PANTHER" id="PTHR45955">
    <property type="entry name" value="PHOSPHOACETYLGLUCOSAMINE MUTASE"/>
    <property type="match status" value="1"/>
</dbReference>
<evidence type="ECO:0000256" key="3">
    <source>
        <dbReference type="ARBA" id="ARBA00010231"/>
    </source>
</evidence>
<dbReference type="InterPro" id="IPR016657">
    <property type="entry name" value="PAGM"/>
</dbReference>
<dbReference type="GO" id="GO:0000287">
    <property type="term" value="F:magnesium ion binding"/>
    <property type="evidence" value="ECO:0007669"/>
    <property type="project" value="InterPro"/>
</dbReference>
<dbReference type="FunFam" id="3.40.120.10:FF:000023">
    <property type="entry name" value="Phosphoacetylglucosamine mutase"/>
    <property type="match status" value="1"/>
</dbReference>
<dbReference type="Pfam" id="PF21404">
    <property type="entry name" value="AMG1_III"/>
    <property type="match status" value="1"/>
</dbReference>
<comment type="function">
    <text evidence="12">Catalyzes the conversion of GlcNAc-6-P into GlcNAc-1-P during the synthesis of uridine diphosphate/UDP-GlcNAc, which is a biosynthetic precursor of chitin and also supplies the amino sugars for N-linked oligosaccharides of glycoproteins.</text>
</comment>
<evidence type="ECO:0000256" key="7">
    <source>
        <dbReference type="ARBA" id="ARBA00022842"/>
    </source>
</evidence>
<accession>A0A0W0F614</accession>
<dbReference type="EC" id="5.4.2.3" evidence="4 12"/>
<comment type="pathway">
    <text evidence="2 12">Nucleotide-sugar biosynthesis; UDP-N-acetyl-alpha-D-glucosamine biosynthesis; N-acetyl-alpha-D-glucosamine 1-phosphate from alpha-D-glucosamine 6-phosphate (route I): step 2/2.</text>
</comment>
<evidence type="ECO:0000256" key="9">
    <source>
        <dbReference type="ARBA" id="ARBA00023277"/>
    </source>
</evidence>
<feature type="binding site" evidence="14">
    <location>
        <begin position="398"/>
        <end position="400"/>
    </location>
    <ligand>
        <name>substrate</name>
    </ligand>
</feature>
<dbReference type="InterPro" id="IPR049023">
    <property type="entry name" value="AMG1_II"/>
</dbReference>
<feature type="domain" description="Phosphoacetylglucosamine mutase AMG1" evidence="19">
    <location>
        <begin position="226"/>
        <end position="310"/>
    </location>
</feature>
<dbReference type="GO" id="GO:0006048">
    <property type="term" value="P:UDP-N-acetylglucosamine biosynthetic process"/>
    <property type="evidence" value="ECO:0007669"/>
    <property type="project" value="UniProtKB-UniRule"/>
</dbReference>
<evidence type="ECO:0000313" key="20">
    <source>
        <dbReference type="EMBL" id="KTB31618.1"/>
    </source>
</evidence>
<feature type="domain" description="Alpha-D-phosphohexomutase C-terminal" evidence="16">
    <location>
        <begin position="507"/>
        <end position="551"/>
    </location>
</feature>
<evidence type="ECO:0000259" key="19">
    <source>
        <dbReference type="Pfam" id="PF21405"/>
    </source>
</evidence>
<dbReference type="InterPro" id="IPR036900">
    <property type="entry name" value="A-D-PHexomutase_C_sf"/>
</dbReference>
<dbReference type="GO" id="GO:0004610">
    <property type="term" value="F:phosphoacetylglucosamine mutase activity"/>
    <property type="evidence" value="ECO:0007669"/>
    <property type="project" value="UniProtKB-UniRule"/>
</dbReference>
<dbReference type="PROSITE" id="PS00710">
    <property type="entry name" value="PGM_PMM"/>
    <property type="match status" value="1"/>
</dbReference>
<evidence type="ECO:0000256" key="1">
    <source>
        <dbReference type="ARBA" id="ARBA00000558"/>
    </source>
</evidence>
<dbReference type="InterPro" id="IPR005843">
    <property type="entry name" value="A-D-PHexomutase_C"/>
</dbReference>
<sequence length="570" mass="61459">MSSASLPVEAIKEFSERHPKPSDIHFQYGTAGFRTLGSVLDSVLFRVGVIAGLRSKKLDGRAIGVMVTASHNPEPVSTALPTKGSEDVLTRSKDNGVKLVDPKGEMLEASWEAHATTISNASSTSEFIDAIEDLVQNAKIDLSKPARVVYARDTRPSGEALVSALEDGLKAIGAEACNAGVTTTPILHYLVRAINTKGTKYSYGEDSEDGYFQKLGSAFRKLVAGRPTASPLIVDCANGVGAIAAEKLSKVVGDTLPYKLENTAITTRGALNNACGADFVKTSQKMPLSLVKTLQAGQRACSLDGDADRLIYFYLDERGVFHMLDGDKIAALIAAFIVELVKNAGLEVQIKVGVVQTAYANGASTKYLQERLPVKCVPTGVKHLHHAAERYDVGVYFEANGHGTVLFSQPTLDTLLNHQPSTPAQSRALEHLVSLTELINQTVGDALSDMLLVEVVLSHKAYSGVEWDSLYVDLPNRLVKVVVGDRNAFKTEDAERRLVSPPGLQQKIDELMNRYQGGRSFVRPSGTEDVVRVYAEAAIRSQADELAFRVAGLVYDEAGGDPSSRPKEFL</sequence>
<feature type="binding site" evidence="15">
    <location>
        <position position="304"/>
    </location>
    <ligand>
        <name>Mg(2+)</name>
        <dbReference type="ChEBI" id="CHEBI:18420"/>
    </ligand>
</feature>
<keyword evidence="8 12" id="KW-0413">Isomerase</keyword>
<dbReference type="PIRSF" id="PIRSF016408">
    <property type="entry name" value="PAGM"/>
    <property type="match status" value="1"/>
</dbReference>
<feature type="binding site" evidence="14">
    <location>
        <position position="532"/>
    </location>
    <ligand>
        <name>substrate</name>
    </ligand>
</feature>
<dbReference type="InterPro" id="IPR016055">
    <property type="entry name" value="A-D-PHexomutase_a/b/a-I/II/III"/>
</dbReference>